<dbReference type="STRING" id="764103.G7E1S8"/>
<feature type="domain" description="Metallo-beta-lactamase" evidence="10">
    <location>
        <begin position="28"/>
        <end position="190"/>
    </location>
</feature>
<dbReference type="GO" id="GO:0004416">
    <property type="term" value="F:hydroxyacylglutathione hydrolase activity"/>
    <property type="evidence" value="ECO:0007669"/>
    <property type="project" value="UniProtKB-EC"/>
</dbReference>
<evidence type="ECO:0000256" key="4">
    <source>
        <dbReference type="ARBA" id="ARBA00006759"/>
    </source>
</evidence>
<reference evidence="11 12" key="1">
    <citation type="journal article" date="2011" name="J. Gen. Appl. Microbiol.">
        <title>Draft genome sequencing of the enigmatic basidiomycete Mixia osmundae.</title>
        <authorList>
            <person name="Nishida H."/>
            <person name="Nagatsuka Y."/>
            <person name="Sugiyama J."/>
        </authorList>
    </citation>
    <scope>NUCLEOTIDE SEQUENCE [LARGE SCALE GENOMIC DNA]</scope>
    <source>
        <strain evidence="12">CBS 9802 / IAM 14324 / JCM 22182 / KY 12970</strain>
    </source>
</reference>
<evidence type="ECO:0000256" key="6">
    <source>
        <dbReference type="ARBA" id="ARBA00022723"/>
    </source>
</evidence>
<evidence type="ECO:0000256" key="7">
    <source>
        <dbReference type="ARBA" id="ARBA00022801"/>
    </source>
</evidence>
<evidence type="ECO:0000256" key="8">
    <source>
        <dbReference type="ARBA" id="ARBA00022833"/>
    </source>
</evidence>
<name>G7E1S8_MIXOS</name>
<keyword evidence="6" id="KW-0479">Metal-binding</keyword>
<sequence length="269" mass="29804">MLTQVVRRAFSSSARLKMRIVPVPVRSDNYAYLLIDDASKEAAAIDPFDVKKVVAAAEKEGVTLGRLLLTTHHHNDHAGGNNDFAAKFHDAKIYGGSKQVQGVTDFFEDGKPVEFGTVRVTPKHTPCHTQDHMCLFTEDTKTDQKAVFSGDTLFIAGNGRFFEGTPKEMDHALNTVLSSLPDETVVYPGHEYTKSNVKFALTVDPDNQALQKLKKYCDEHESTTGVFTLADEKQHNVFMRLESPAVTKVTHSNDTATSMGILREMKNNS</sequence>
<comment type="similarity">
    <text evidence="4">Belongs to the metallo-beta-lactamase superfamily. Glyoxalase II family.</text>
</comment>
<dbReference type="EC" id="3.1.2.6" evidence="5"/>
<dbReference type="UniPathway" id="UPA00619">
    <property type="reaction ID" value="UER00676"/>
</dbReference>
<dbReference type="EMBL" id="BABT02000106">
    <property type="protein sequence ID" value="GAA96788.1"/>
    <property type="molecule type" value="Genomic_DNA"/>
</dbReference>
<dbReference type="OrthoDB" id="515692at2759"/>
<keyword evidence="8" id="KW-0862">Zinc</keyword>
<dbReference type="SUPFAM" id="SSF56281">
    <property type="entry name" value="Metallo-hydrolase/oxidoreductase"/>
    <property type="match status" value="1"/>
</dbReference>
<evidence type="ECO:0000313" key="11">
    <source>
        <dbReference type="EMBL" id="GAA96788.1"/>
    </source>
</evidence>
<evidence type="ECO:0000256" key="5">
    <source>
        <dbReference type="ARBA" id="ARBA00011917"/>
    </source>
</evidence>
<dbReference type="Pfam" id="PF00753">
    <property type="entry name" value="Lactamase_B"/>
    <property type="match status" value="1"/>
</dbReference>
<comment type="catalytic activity">
    <reaction evidence="1">
        <text>an S-(2-hydroxyacyl)glutathione + H2O = a 2-hydroxy carboxylate + glutathione + H(+)</text>
        <dbReference type="Rhea" id="RHEA:21864"/>
        <dbReference type="ChEBI" id="CHEBI:15377"/>
        <dbReference type="ChEBI" id="CHEBI:15378"/>
        <dbReference type="ChEBI" id="CHEBI:57925"/>
        <dbReference type="ChEBI" id="CHEBI:58896"/>
        <dbReference type="ChEBI" id="CHEBI:71261"/>
        <dbReference type="EC" id="3.1.2.6"/>
    </reaction>
</comment>
<evidence type="ECO:0000256" key="9">
    <source>
        <dbReference type="ARBA" id="ARBA00031044"/>
    </source>
</evidence>
<dbReference type="AlphaFoldDB" id="G7E1S8"/>
<comment type="pathway">
    <text evidence="3">Secondary metabolite metabolism; methylglyoxal degradation; (R)-lactate from methylglyoxal: step 2/2.</text>
</comment>
<evidence type="ECO:0000256" key="1">
    <source>
        <dbReference type="ARBA" id="ARBA00001623"/>
    </source>
</evidence>
<dbReference type="InterPro" id="IPR001279">
    <property type="entry name" value="Metallo-B-lactamas"/>
</dbReference>
<reference evidence="11 12" key="2">
    <citation type="journal article" date="2012" name="Open Biol.">
        <title>Characteristics of nucleosomes and linker DNA regions on the genome of the basidiomycete Mixia osmundae revealed by mono- and dinucleosome mapping.</title>
        <authorList>
            <person name="Nishida H."/>
            <person name="Kondo S."/>
            <person name="Matsumoto T."/>
            <person name="Suzuki Y."/>
            <person name="Yoshikawa H."/>
            <person name="Taylor T.D."/>
            <person name="Sugiyama J."/>
        </authorList>
    </citation>
    <scope>NUCLEOTIDE SEQUENCE [LARGE SCALE GENOMIC DNA]</scope>
    <source>
        <strain evidence="12">CBS 9802 / IAM 14324 / JCM 22182 / KY 12970</strain>
    </source>
</reference>
<keyword evidence="7" id="KW-0378">Hydrolase</keyword>
<evidence type="ECO:0000259" key="10">
    <source>
        <dbReference type="SMART" id="SM00849"/>
    </source>
</evidence>
<dbReference type="SMART" id="SM00849">
    <property type="entry name" value="Lactamase_B"/>
    <property type="match status" value="1"/>
</dbReference>
<keyword evidence="12" id="KW-1185">Reference proteome</keyword>
<dbReference type="PANTHER" id="PTHR11935">
    <property type="entry name" value="BETA LACTAMASE DOMAIN"/>
    <property type="match status" value="1"/>
</dbReference>
<dbReference type="InterPro" id="IPR032282">
    <property type="entry name" value="HAGH_C"/>
</dbReference>
<dbReference type="Gene3D" id="3.60.15.10">
    <property type="entry name" value="Ribonuclease Z/Hydroxyacylglutathione hydrolase-like"/>
    <property type="match status" value="1"/>
</dbReference>
<dbReference type="eggNOG" id="KOG0813">
    <property type="taxonomic scope" value="Eukaryota"/>
</dbReference>
<gene>
    <name evidence="11" type="primary">Mo03459</name>
    <name evidence="11" type="ORF">E5Q_03459</name>
</gene>
<protein>
    <recommendedName>
        <fullName evidence="5">hydroxyacylglutathione hydrolase</fullName>
        <ecNumber evidence="5">3.1.2.6</ecNumber>
    </recommendedName>
    <alternativeName>
        <fullName evidence="9">Glyoxalase II</fullName>
    </alternativeName>
</protein>
<dbReference type="InterPro" id="IPR017782">
    <property type="entry name" value="Hydroxyacylglutathione_Hdrlase"/>
</dbReference>
<dbReference type="RefSeq" id="XP_014565296.1">
    <property type="nucleotide sequence ID" value="XM_014709810.1"/>
</dbReference>
<dbReference type="Proteomes" id="UP000009131">
    <property type="component" value="Unassembled WGS sequence"/>
</dbReference>
<comment type="caution">
    <text evidence="11">The sequence shown here is derived from an EMBL/GenBank/DDBJ whole genome shotgun (WGS) entry which is preliminary data.</text>
</comment>
<dbReference type="InterPro" id="IPR035680">
    <property type="entry name" value="Clx_II_MBL"/>
</dbReference>
<dbReference type="InterPro" id="IPR036866">
    <property type="entry name" value="RibonucZ/Hydroxyglut_hydro"/>
</dbReference>
<dbReference type="HOGENOM" id="CLU_030571_4_0_1"/>
<evidence type="ECO:0000256" key="2">
    <source>
        <dbReference type="ARBA" id="ARBA00001947"/>
    </source>
</evidence>
<dbReference type="CDD" id="cd07723">
    <property type="entry name" value="hydroxyacylglutathione_hydrolase_MBL-fold"/>
    <property type="match status" value="1"/>
</dbReference>
<dbReference type="GO" id="GO:0019243">
    <property type="term" value="P:methylglyoxal catabolic process to D-lactate via S-lactoyl-glutathione"/>
    <property type="evidence" value="ECO:0007669"/>
    <property type="project" value="InterPro"/>
</dbReference>
<dbReference type="InParanoid" id="G7E1S8"/>
<organism evidence="11 12">
    <name type="scientific">Mixia osmundae (strain CBS 9802 / IAM 14324 / JCM 22182 / KY 12970)</name>
    <dbReference type="NCBI Taxonomy" id="764103"/>
    <lineage>
        <taxon>Eukaryota</taxon>
        <taxon>Fungi</taxon>
        <taxon>Dikarya</taxon>
        <taxon>Basidiomycota</taxon>
        <taxon>Pucciniomycotina</taxon>
        <taxon>Mixiomycetes</taxon>
        <taxon>Mixiales</taxon>
        <taxon>Mixiaceae</taxon>
        <taxon>Mixia</taxon>
    </lineage>
</organism>
<dbReference type="NCBIfam" id="TIGR03413">
    <property type="entry name" value="GSH_gloB"/>
    <property type="match status" value="1"/>
</dbReference>
<accession>G7E1S8</accession>
<proteinExistence type="inferred from homology"/>
<dbReference type="FunCoup" id="G7E1S8">
    <property type="interactions" value="96"/>
</dbReference>
<dbReference type="OMA" id="NYIWLLQ"/>
<dbReference type="HAMAP" id="MF_01374">
    <property type="entry name" value="Glyoxalase_2"/>
    <property type="match status" value="1"/>
</dbReference>
<evidence type="ECO:0000313" key="12">
    <source>
        <dbReference type="Proteomes" id="UP000009131"/>
    </source>
</evidence>
<dbReference type="Pfam" id="PF16123">
    <property type="entry name" value="HAGH_C"/>
    <property type="match status" value="1"/>
</dbReference>
<evidence type="ECO:0000256" key="3">
    <source>
        <dbReference type="ARBA" id="ARBA00004963"/>
    </source>
</evidence>
<comment type="cofactor">
    <cofactor evidence="2">
        <name>Zn(2+)</name>
        <dbReference type="ChEBI" id="CHEBI:29105"/>
    </cofactor>
</comment>
<dbReference type="GO" id="GO:0046872">
    <property type="term" value="F:metal ion binding"/>
    <property type="evidence" value="ECO:0007669"/>
    <property type="project" value="UniProtKB-KW"/>
</dbReference>
<dbReference type="PANTHER" id="PTHR11935:SF94">
    <property type="entry name" value="TENZING NORGAY, ISOFORM C"/>
    <property type="match status" value="1"/>
</dbReference>